<proteinExistence type="predicted"/>
<evidence type="ECO:0000256" key="1">
    <source>
        <dbReference type="SAM" id="Coils"/>
    </source>
</evidence>
<dbReference type="AlphaFoldDB" id="A0A0F8Y444"/>
<keyword evidence="1" id="KW-0175">Coiled coil</keyword>
<feature type="non-terminal residue" evidence="2">
    <location>
        <position position="337"/>
    </location>
</feature>
<gene>
    <name evidence="2" type="ORF">LCGC14_3140090</name>
</gene>
<comment type="caution">
    <text evidence="2">The sequence shown here is derived from an EMBL/GenBank/DDBJ whole genome shotgun (WGS) entry which is preliminary data.</text>
</comment>
<protein>
    <submittedName>
        <fullName evidence="2">Uncharacterized protein</fullName>
    </submittedName>
</protein>
<feature type="non-terminal residue" evidence="2">
    <location>
        <position position="1"/>
    </location>
</feature>
<name>A0A0F8Y444_9ZZZZ</name>
<feature type="coiled-coil region" evidence="1">
    <location>
        <begin position="301"/>
        <end position="328"/>
    </location>
</feature>
<organism evidence="2">
    <name type="scientific">marine sediment metagenome</name>
    <dbReference type="NCBI Taxonomy" id="412755"/>
    <lineage>
        <taxon>unclassified sequences</taxon>
        <taxon>metagenomes</taxon>
        <taxon>ecological metagenomes</taxon>
    </lineage>
</organism>
<dbReference type="EMBL" id="LAZR01068812">
    <property type="protein sequence ID" value="KKK48939.1"/>
    <property type="molecule type" value="Genomic_DNA"/>
</dbReference>
<sequence>DDIDMRYIILFLYVIRNDLLKDLSDETLIESYNKILALDEIYKSNITSIWDEDFTEIYIDLGLMKNIRSKREFDQKEDDFIIKLGVETITIEQNTISVPDDSLFLILKKKFKNLTRRNFNLSLTRLKGVRCEKSNIIHPLIFKIDEHDYTLSDDLFYILDQFGNIFQAIKIEITIEGFYSRFKEILEKINNYTGIFEPILNSKPVIKKINKAIENKKEVIQFLKDEKVELSDKFKFNKIDKKNSLYQQWSSRLVLLLELRYQLAHIEKRIVDIKSYYSGKKKKFKYLKFIEGVTFNEDDILDNIQYSLVELRKKLIKINEELSKVTLKEIKLLNLDY</sequence>
<evidence type="ECO:0000313" key="2">
    <source>
        <dbReference type="EMBL" id="KKK48939.1"/>
    </source>
</evidence>
<reference evidence="2" key="1">
    <citation type="journal article" date="2015" name="Nature">
        <title>Complex archaea that bridge the gap between prokaryotes and eukaryotes.</title>
        <authorList>
            <person name="Spang A."/>
            <person name="Saw J.H."/>
            <person name="Jorgensen S.L."/>
            <person name="Zaremba-Niedzwiedzka K."/>
            <person name="Martijn J."/>
            <person name="Lind A.E."/>
            <person name="van Eijk R."/>
            <person name="Schleper C."/>
            <person name="Guy L."/>
            <person name="Ettema T.J."/>
        </authorList>
    </citation>
    <scope>NUCLEOTIDE SEQUENCE</scope>
</reference>
<feature type="coiled-coil region" evidence="1">
    <location>
        <begin position="206"/>
        <end position="233"/>
    </location>
</feature>
<accession>A0A0F8Y444</accession>